<dbReference type="PANTHER" id="PTHR36978:SF4">
    <property type="entry name" value="P-LOOP CONTAINING NUCLEOSIDE TRIPHOSPHATE HYDROLASE PROTEIN"/>
    <property type="match status" value="1"/>
</dbReference>
<sequence>MKFKPENGDRVQLNASKVFGIGLTRTGTKSLTYALYMLGMRTVHFPDDPTTLQELMSGTYNFSVLSQWDGITDITVSAYYPHLDRLYPNSKFILTVRNKQEWLNSLEPYWRERAAFSDSPIESPERQVQMKLRRFLRATVYGCYDFNRDRLSYVYDLHYQNVVHYFRDRPDSLLILDICGGEGWDKLCKFFNKPLMSEPFPKVLKEEIVKDLVNYPSPIR</sequence>
<dbReference type="SUPFAM" id="SSF52540">
    <property type="entry name" value="P-loop containing nucleoside triphosphate hydrolases"/>
    <property type="match status" value="1"/>
</dbReference>
<dbReference type="PANTHER" id="PTHR36978">
    <property type="entry name" value="P-LOOP CONTAINING NUCLEOTIDE TRIPHOSPHATE HYDROLASE"/>
    <property type="match status" value="1"/>
</dbReference>
<dbReference type="EMBL" id="JAQPOK010000109">
    <property type="protein sequence ID" value="MDJ1180175.1"/>
    <property type="molecule type" value="Genomic_DNA"/>
</dbReference>
<comment type="caution">
    <text evidence="1">The sequence shown here is derived from an EMBL/GenBank/DDBJ whole genome shotgun (WGS) entry which is preliminary data.</text>
</comment>
<evidence type="ECO:0008006" key="3">
    <source>
        <dbReference type="Google" id="ProtNLM"/>
    </source>
</evidence>
<protein>
    <recommendedName>
        <fullName evidence="3">Sulfotransferase family protein</fullName>
    </recommendedName>
</protein>
<dbReference type="Proteomes" id="UP001231370">
    <property type="component" value="Unassembled WGS sequence"/>
</dbReference>
<dbReference type="InterPro" id="IPR040632">
    <property type="entry name" value="Sulfotransfer_4"/>
</dbReference>
<evidence type="ECO:0000313" key="1">
    <source>
        <dbReference type="EMBL" id="MDJ1180175.1"/>
    </source>
</evidence>
<dbReference type="InterPro" id="IPR027417">
    <property type="entry name" value="P-loop_NTPase"/>
</dbReference>
<evidence type="ECO:0000313" key="2">
    <source>
        <dbReference type="Proteomes" id="UP001231370"/>
    </source>
</evidence>
<dbReference type="RefSeq" id="WP_283763476.1">
    <property type="nucleotide sequence ID" value="NZ_JAQPOK010000109.1"/>
</dbReference>
<dbReference type="Pfam" id="PF17784">
    <property type="entry name" value="Sulfotransfer_4"/>
    <property type="match status" value="1"/>
</dbReference>
<accession>A0ABT7BLX9</accession>
<name>A0ABT7BLX9_9CYAN</name>
<reference evidence="1 2" key="1">
    <citation type="submission" date="2023-01" db="EMBL/GenBank/DDBJ databases">
        <title>Novel diversity within Roseofilum (Cyanobacteria; Desertifilaceae) from marine benthic mats with descriptions of four novel species.</title>
        <authorList>
            <person name="Wang Y."/>
            <person name="Berthold D.E."/>
            <person name="Hu J."/>
            <person name="Lefler F.W."/>
            <person name="Laughinghouse H.D. IV."/>
        </authorList>
    </citation>
    <scope>NUCLEOTIDE SEQUENCE [LARGE SCALE GENOMIC DNA]</scope>
    <source>
        <strain evidence="1 2">BLCC-M91</strain>
    </source>
</reference>
<keyword evidence="2" id="KW-1185">Reference proteome</keyword>
<proteinExistence type="predicted"/>
<dbReference type="Gene3D" id="3.40.50.300">
    <property type="entry name" value="P-loop containing nucleotide triphosphate hydrolases"/>
    <property type="match status" value="1"/>
</dbReference>
<organism evidence="1 2">
    <name type="scientific">Roseofilum halophilum BLCC-M91</name>
    <dbReference type="NCBI Taxonomy" id="3022259"/>
    <lineage>
        <taxon>Bacteria</taxon>
        <taxon>Bacillati</taxon>
        <taxon>Cyanobacteriota</taxon>
        <taxon>Cyanophyceae</taxon>
        <taxon>Desertifilales</taxon>
        <taxon>Desertifilaceae</taxon>
        <taxon>Roseofilum</taxon>
        <taxon>Roseofilum halophilum</taxon>
    </lineage>
</organism>
<gene>
    <name evidence="1" type="ORF">PJF56_15015</name>
</gene>